<comment type="catalytic activity">
    <reaction evidence="1">
        <text>ATP + protein L-histidine = ADP + protein N-phospho-L-histidine.</text>
        <dbReference type="EC" id="2.7.13.3"/>
    </reaction>
</comment>
<keyword evidence="15" id="KW-1185">Reference proteome</keyword>
<feature type="region of interest" description="Disordered" evidence="10">
    <location>
        <begin position="345"/>
        <end position="366"/>
    </location>
</feature>
<organism evidence="14 15">
    <name type="scientific">Actinomadura pelletieri DSM 43383</name>
    <dbReference type="NCBI Taxonomy" id="1120940"/>
    <lineage>
        <taxon>Bacteria</taxon>
        <taxon>Bacillati</taxon>
        <taxon>Actinomycetota</taxon>
        <taxon>Actinomycetes</taxon>
        <taxon>Streptosporangiales</taxon>
        <taxon>Thermomonosporaceae</taxon>
        <taxon>Actinomadura</taxon>
    </lineage>
</organism>
<evidence type="ECO:0000313" key="15">
    <source>
        <dbReference type="Proteomes" id="UP000274601"/>
    </source>
</evidence>
<dbReference type="SUPFAM" id="SSF47384">
    <property type="entry name" value="Homodimeric domain of signal transducing histidine kinase"/>
    <property type="match status" value="1"/>
</dbReference>
<accession>A0A495QBL7</accession>
<keyword evidence="6 11" id="KW-0812">Transmembrane</keyword>
<dbReference type="Gene3D" id="3.30.565.10">
    <property type="entry name" value="Histidine kinase-like ATPase, C-terminal domain"/>
    <property type="match status" value="1"/>
</dbReference>
<keyword evidence="5" id="KW-0808">Transferase</keyword>
<evidence type="ECO:0000259" key="13">
    <source>
        <dbReference type="PROSITE" id="PS50885"/>
    </source>
</evidence>
<dbReference type="Proteomes" id="UP000274601">
    <property type="component" value="Unassembled WGS sequence"/>
</dbReference>
<evidence type="ECO:0000256" key="4">
    <source>
        <dbReference type="ARBA" id="ARBA00022553"/>
    </source>
</evidence>
<dbReference type="PROSITE" id="PS50885">
    <property type="entry name" value="HAMP"/>
    <property type="match status" value="1"/>
</dbReference>
<dbReference type="InterPro" id="IPR036890">
    <property type="entry name" value="HATPase_C_sf"/>
</dbReference>
<dbReference type="CDD" id="cd06225">
    <property type="entry name" value="HAMP"/>
    <property type="match status" value="1"/>
</dbReference>
<evidence type="ECO:0000256" key="11">
    <source>
        <dbReference type="SAM" id="Phobius"/>
    </source>
</evidence>
<comment type="subcellular location">
    <subcellularLocation>
        <location evidence="2">Cell membrane</location>
    </subcellularLocation>
</comment>
<dbReference type="EC" id="2.7.13.3" evidence="3"/>
<sequence length="420" mass="45532">MRIRPVPRVSVRTRLTLVYGSLFLVTSAILVAVTYLLTVRTMDRRFTANDGLDPTTVTRLRSVAATGDVTELVALKERADRQMAQQKRDVLEQLLQSSLVTMLVLGVLAVVIGYVVAGRMLRPLHAVTAAARRLSESNLHERIALDGPQDEIKDLADTFNRMLDRLNRAFDGQRRFVANASHELRTPLTINRTVLEVALASRKNPPETKALADVLLGNTARHERLIEGLLTLARSERDLGVRVETPLPDVVRGALDHLDGLADEAGVEVEARLAPAAVSGDPVLLERCAVNLLENAVKYNARGGRLWVRTGMRDGSAFLQVVNTGRPVPSYEVAAIYEPFRRLRPDRSRADRDGSGGGARERTGSADGAGLGLSIVRAVVDAHGGTIETVPREGGGLSITVRLPVSTEAVPARPVPAVGY</sequence>
<dbReference type="SMART" id="SM00388">
    <property type="entry name" value="HisKA"/>
    <property type="match status" value="1"/>
</dbReference>
<dbReference type="CDD" id="cd00075">
    <property type="entry name" value="HATPase"/>
    <property type="match status" value="1"/>
</dbReference>
<reference evidence="14 15" key="1">
    <citation type="submission" date="2018-10" db="EMBL/GenBank/DDBJ databases">
        <title>Genomic Encyclopedia of Archaeal and Bacterial Type Strains, Phase II (KMG-II): from individual species to whole genera.</title>
        <authorList>
            <person name="Goeker M."/>
        </authorList>
    </citation>
    <scope>NUCLEOTIDE SEQUENCE [LARGE SCALE GENOMIC DNA]</scope>
    <source>
        <strain evidence="14 15">DSM 43383</strain>
    </source>
</reference>
<feature type="compositionally biased region" description="Basic and acidic residues" evidence="10">
    <location>
        <begin position="345"/>
        <end position="364"/>
    </location>
</feature>
<name>A0A495QBL7_9ACTN</name>
<protein>
    <recommendedName>
        <fullName evidence="3">histidine kinase</fullName>
        <ecNumber evidence="3">2.7.13.3</ecNumber>
    </recommendedName>
</protein>
<evidence type="ECO:0000256" key="10">
    <source>
        <dbReference type="SAM" id="MobiDB-lite"/>
    </source>
</evidence>
<comment type="caution">
    <text evidence="14">The sequence shown here is derived from an EMBL/GenBank/DDBJ whole genome shotgun (WGS) entry which is preliminary data.</text>
</comment>
<evidence type="ECO:0000256" key="7">
    <source>
        <dbReference type="ARBA" id="ARBA00022777"/>
    </source>
</evidence>
<dbReference type="InterPro" id="IPR036097">
    <property type="entry name" value="HisK_dim/P_sf"/>
</dbReference>
<dbReference type="Pfam" id="PF02518">
    <property type="entry name" value="HATPase_c"/>
    <property type="match status" value="1"/>
</dbReference>
<dbReference type="PANTHER" id="PTHR45436">
    <property type="entry name" value="SENSOR HISTIDINE KINASE YKOH"/>
    <property type="match status" value="1"/>
</dbReference>
<evidence type="ECO:0000313" key="14">
    <source>
        <dbReference type="EMBL" id="RKS68886.1"/>
    </source>
</evidence>
<keyword evidence="11" id="KW-0472">Membrane</keyword>
<dbReference type="GO" id="GO:0005886">
    <property type="term" value="C:plasma membrane"/>
    <property type="evidence" value="ECO:0007669"/>
    <property type="project" value="UniProtKB-SubCell"/>
</dbReference>
<dbReference type="InterPro" id="IPR050428">
    <property type="entry name" value="TCS_sensor_his_kinase"/>
</dbReference>
<keyword evidence="7 14" id="KW-0418">Kinase</keyword>
<dbReference type="PROSITE" id="PS50109">
    <property type="entry name" value="HIS_KIN"/>
    <property type="match status" value="1"/>
</dbReference>
<dbReference type="SUPFAM" id="SSF55874">
    <property type="entry name" value="ATPase domain of HSP90 chaperone/DNA topoisomerase II/histidine kinase"/>
    <property type="match status" value="1"/>
</dbReference>
<keyword evidence="8 11" id="KW-1133">Transmembrane helix</keyword>
<evidence type="ECO:0000256" key="9">
    <source>
        <dbReference type="ARBA" id="ARBA00023012"/>
    </source>
</evidence>
<evidence type="ECO:0000256" key="3">
    <source>
        <dbReference type="ARBA" id="ARBA00012438"/>
    </source>
</evidence>
<keyword evidence="9" id="KW-0902">Two-component regulatory system</keyword>
<evidence type="ECO:0000259" key="12">
    <source>
        <dbReference type="PROSITE" id="PS50109"/>
    </source>
</evidence>
<dbReference type="Pfam" id="PF00512">
    <property type="entry name" value="HisKA"/>
    <property type="match status" value="1"/>
</dbReference>
<dbReference type="EMBL" id="RBWU01000007">
    <property type="protein sequence ID" value="RKS68886.1"/>
    <property type="molecule type" value="Genomic_DNA"/>
</dbReference>
<dbReference type="Gene3D" id="6.10.340.10">
    <property type="match status" value="1"/>
</dbReference>
<evidence type="ECO:0000256" key="1">
    <source>
        <dbReference type="ARBA" id="ARBA00000085"/>
    </source>
</evidence>
<dbReference type="CDD" id="cd00082">
    <property type="entry name" value="HisKA"/>
    <property type="match status" value="1"/>
</dbReference>
<dbReference type="SUPFAM" id="SSF158472">
    <property type="entry name" value="HAMP domain-like"/>
    <property type="match status" value="1"/>
</dbReference>
<feature type="domain" description="Histidine kinase" evidence="12">
    <location>
        <begin position="179"/>
        <end position="407"/>
    </location>
</feature>
<dbReference type="SMART" id="SM00304">
    <property type="entry name" value="HAMP"/>
    <property type="match status" value="1"/>
</dbReference>
<feature type="domain" description="HAMP" evidence="13">
    <location>
        <begin position="118"/>
        <end position="171"/>
    </location>
</feature>
<dbReference type="SMART" id="SM00387">
    <property type="entry name" value="HATPase_c"/>
    <property type="match status" value="1"/>
</dbReference>
<dbReference type="GO" id="GO:0000155">
    <property type="term" value="F:phosphorelay sensor kinase activity"/>
    <property type="evidence" value="ECO:0007669"/>
    <property type="project" value="InterPro"/>
</dbReference>
<proteinExistence type="predicted"/>
<dbReference type="PANTHER" id="PTHR45436:SF5">
    <property type="entry name" value="SENSOR HISTIDINE KINASE TRCS"/>
    <property type="match status" value="1"/>
</dbReference>
<dbReference type="Gene3D" id="1.10.287.130">
    <property type="match status" value="1"/>
</dbReference>
<dbReference type="InterPro" id="IPR005467">
    <property type="entry name" value="His_kinase_dom"/>
</dbReference>
<dbReference type="InterPro" id="IPR003660">
    <property type="entry name" value="HAMP_dom"/>
</dbReference>
<dbReference type="InterPro" id="IPR003661">
    <property type="entry name" value="HisK_dim/P_dom"/>
</dbReference>
<gene>
    <name evidence="14" type="ORF">BZB76_6023</name>
</gene>
<feature type="transmembrane region" description="Helical" evidence="11">
    <location>
        <begin position="94"/>
        <end position="117"/>
    </location>
</feature>
<evidence type="ECO:0000256" key="5">
    <source>
        <dbReference type="ARBA" id="ARBA00022679"/>
    </source>
</evidence>
<dbReference type="Pfam" id="PF00672">
    <property type="entry name" value="HAMP"/>
    <property type="match status" value="1"/>
</dbReference>
<evidence type="ECO:0000256" key="2">
    <source>
        <dbReference type="ARBA" id="ARBA00004236"/>
    </source>
</evidence>
<evidence type="ECO:0000256" key="6">
    <source>
        <dbReference type="ARBA" id="ARBA00022692"/>
    </source>
</evidence>
<keyword evidence="4" id="KW-0597">Phosphoprotein</keyword>
<dbReference type="AlphaFoldDB" id="A0A495QBL7"/>
<evidence type="ECO:0000256" key="8">
    <source>
        <dbReference type="ARBA" id="ARBA00022989"/>
    </source>
</evidence>
<feature type="transmembrane region" description="Helical" evidence="11">
    <location>
        <begin position="17"/>
        <end position="37"/>
    </location>
</feature>
<dbReference type="InterPro" id="IPR003594">
    <property type="entry name" value="HATPase_dom"/>
</dbReference>